<dbReference type="GO" id="GO:0016787">
    <property type="term" value="F:hydrolase activity"/>
    <property type="evidence" value="ECO:0007669"/>
    <property type="project" value="UniProtKB-KW"/>
</dbReference>
<dbReference type="InterPro" id="IPR003736">
    <property type="entry name" value="PAAI_dom"/>
</dbReference>
<sequence>MGEAAEPTFWGYLGCRFVSAEQDGSRVVIGLDIQPHHLNMLGIIHGGVLSSLLDNAMGIAVMLARPDSKVVTTNLNVHFVSSLRGGKLTVSAEIVHQSRRMITATGSVYGEAGQLTAMGTGTFRIIE</sequence>
<keyword evidence="2 4" id="KW-0378">Hydrolase</keyword>
<comment type="similarity">
    <text evidence="1">Belongs to the thioesterase PaaI family.</text>
</comment>
<evidence type="ECO:0000313" key="5">
    <source>
        <dbReference type="Proteomes" id="UP001589776"/>
    </source>
</evidence>
<dbReference type="Proteomes" id="UP001589776">
    <property type="component" value="Unassembled WGS sequence"/>
</dbReference>
<evidence type="ECO:0000256" key="1">
    <source>
        <dbReference type="ARBA" id="ARBA00008324"/>
    </source>
</evidence>
<dbReference type="InterPro" id="IPR039298">
    <property type="entry name" value="ACOT13"/>
</dbReference>
<evidence type="ECO:0000259" key="3">
    <source>
        <dbReference type="Pfam" id="PF03061"/>
    </source>
</evidence>
<dbReference type="EC" id="3.1.2.-" evidence="4"/>
<accession>A0ABV6DPS0</accession>
<dbReference type="EMBL" id="JBHLWN010000077">
    <property type="protein sequence ID" value="MFC0214643.1"/>
    <property type="molecule type" value="Genomic_DNA"/>
</dbReference>
<reference evidence="4 5" key="1">
    <citation type="submission" date="2024-09" db="EMBL/GenBank/DDBJ databases">
        <authorList>
            <person name="Sun Q."/>
            <person name="Mori K."/>
        </authorList>
    </citation>
    <scope>NUCLEOTIDE SEQUENCE [LARGE SCALE GENOMIC DNA]</scope>
    <source>
        <strain evidence="4 5">CCM 7759</strain>
    </source>
</reference>
<dbReference type="InterPro" id="IPR029069">
    <property type="entry name" value="HotDog_dom_sf"/>
</dbReference>
<keyword evidence="5" id="KW-1185">Reference proteome</keyword>
<feature type="domain" description="Thioesterase" evidence="3">
    <location>
        <begin position="42"/>
        <end position="115"/>
    </location>
</feature>
<dbReference type="CDD" id="cd03443">
    <property type="entry name" value="PaaI_thioesterase"/>
    <property type="match status" value="1"/>
</dbReference>
<dbReference type="SUPFAM" id="SSF54637">
    <property type="entry name" value="Thioesterase/thiol ester dehydrase-isomerase"/>
    <property type="match status" value="1"/>
</dbReference>
<organism evidence="4 5">
    <name type="scientific">Paenibacillus chartarius</name>
    <dbReference type="NCBI Taxonomy" id="747481"/>
    <lineage>
        <taxon>Bacteria</taxon>
        <taxon>Bacillati</taxon>
        <taxon>Bacillota</taxon>
        <taxon>Bacilli</taxon>
        <taxon>Bacillales</taxon>
        <taxon>Paenibacillaceae</taxon>
        <taxon>Paenibacillus</taxon>
    </lineage>
</organism>
<dbReference type="Pfam" id="PF03061">
    <property type="entry name" value="4HBT"/>
    <property type="match status" value="1"/>
</dbReference>
<dbReference type="PANTHER" id="PTHR21660:SF1">
    <property type="entry name" value="ACYL-COENZYME A THIOESTERASE 13"/>
    <property type="match status" value="1"/>
</dbReference>
<proteinExistence type="inferred from homology"/>
<protein>
    <submittedName>
        <fullName evidence="4">PaaI family thioesterase</fullName>
        <ecNumber evidence="4">3.1.2.-</ecNumber>
    </submittedName>
</protein>
<dbReference type="RefSeq" id="WP_377472428.1">
    <property type="nucleotide sequence ID" value="NZ_JBHLWN010000077.1"/>
</dbReference>
<dbReference type="InterPro" id="IPR006683">
    <property type="entry name" value="Thioestr_dom"/>
</dbReference>
<evidence type="ECO:0000313" key="4">
    <source>
        <dbReference type="EMBL" id="MFC0214643.1"/>
    </source>
</evidence>
<dbReference type="PANTHER" id="PTHR21660">
    <property type="entry name" value="THIOESTERASE SUPERFAMILY MEMBER-RELATED"/>
    <property type="match status" value="1"/>
</dbReference>
<name>A0ABV6DPS0_9BACL</name>
<dbReference type="Gene3D" id="3.10.129.10">
    <property type="entry name" value="Hotdog Thioesterase"/>
    <property type="match status" value="1"/>
</dbReference>
<comment type="caution">
    <text evidence="4">The sequence shown here is derived from an EMBL/GenBank/DDBJ whole genome shotgun (WGS) entry which is preliminary data.</text>
</comment>
<gene>
    <name evidence="4" type="ORF">ACFFK0_19750</name>
</gene>
<evidence type="ECO:0000256" key="2">
    <source>
        <dbReference type="ARBA" id="ARBA00022801"/>
    </source>
</evidence>
<dbReference type="NCBIfam" id="TIGR00369">
    <property type="entry name" value="unchar_dom_1"/>
    <property type="match status" value="1"/>
</dbReference>